<evidence type="ECO:0000259" key="3">
    <source>
        <dbReference type="Pfam" id="PF13649"/>
    </source>
</evidence>
<accession>A0AAV6TV31</accession>
<keyword evidence="2" id="KW-0808">Transferase</keyword>
<feature type="non-terminal residue" evidence="4">
    <location>
        <position position="168"/>
    </location>
</feature>
<reference evidence="4 5" key="1">
    <citation type="journal article" date="2022" name="Nat. Ecol. Evol.">
        <title>A masculinizing supergene underlies an exaggerated male reproductive morph in a spider.</title>
        <authorList>
            <person name="Hendrickx F."/>
            <person name="De Corte Z."/>
            <person name="Sonet G."/>
            <person name="Van Belleghem S.M."/>
            <person name="Kostlbacher S."/>
            <person name="Vangestel C."/>
        </authorList>
    </citation>
    <scope>NUCLEOTIDE SEQUENCE [LARGE SCALE GENOMIC DNA]</scope>
    <source>
        <strain evidence="4">W744_W776</strain>
    </source>
</reference>
<evidence type="ECO:0000313" key="4">
    <source>
        <dbReference type="EMBL" id="KAG8175589.1"/>
    </source>
</evidence>
<name>A0AAV6TV31_9ARAC</name>
<dbReference type="PANTHER" id="PTHR43861:SF1">
    <property type="entry name" value="TRANS-ACONITATE 2-METHYLTRANSFERASE"/>
    <property type="match status" value="1"/>
</dbReference>
<dbReference type="PANTHER" id="PTHR43861">
    <property type="entry name" value="TRANS-ACONITATE 2-METHYLTRANSFERASE-RELATED"/>
    <property type="match status" value="1"/>
</dbReference>
<keyword evidence="1" id="KW-0489">Methyltransferase</keyword>
<evidence type="ECO:0000256" key="1">
    <source>
        <dbReference type="ARBA" id="ARBA00022603"/>
    </source>
</evidence>
<dbReference type="Pfam" id="PF13649">
    <property type="entry name" value="Methyltransf_25"/>
    <property type="match status" value="1"/>
</dbReference>
<protein>
    <recommendedName>
        <fullName evidence="3">Methyltransferase domain-containing protein</fullName>
    </recommendedName>
</protein>
<organism evidence="4 5">
    <name type="scientific">Oedothorax gibbosus</name>
    <dbReference type="NCBI Taxonomy" id="931172"/>
    <lineage>
        <taxon>Eukaryota</taxon>
        <taxon>Metazoa</taxon>
        <taxon>Ecdysozoa</taxon>
        <taxon>Arthropoda</taxon>
        <taxon>Chelicerata</taxon>
        <taxon>Arachnida</taxon>
        <taxon>Araneae</taxon>
        <taxon>Araneomorphae</taxon>
        <taxon>Entelegynae</taxon>
        <taxon>Araneoidea</taxon>
        <taxon>Linyphiidae</taxon>
        <taxon>Erigoninae</taxon>
        <taxon>Oedothorax</taxon>
    </lineage>
</organism>
<dbReference type="SUPFAM" id="SSF53335">
    <property type="entry name" value="S-adenosyl-L-methionine-dependent methyltransferases"/>
    <property type="match status" value="1"/>
</dbReference>
<feature type="domain" description="Methyltransferase" evidence="3">
    <location>
        <begin position="40"/>
        <end position="138"/>
    </location>
</feature>
<evidence type="ECO:0000313" key="5">
    <source>
        <dbReference type="Proteomes" id="UP000827092"/>
    </source>
</evidence>
<dbReference type="CDD" id="cd02440">
    <property type="entry name" value="AdoMet_MTases"/>
    <property type="match status" value="1"/>
</dbReference>
<dbReference type="InterPro" id="IPR029063">
    <property type="entry name" value="SAM-dependent_MTases_sf"/>
</dbReference>
<dbReference type="GO" id="GO:0008168">
    <property type="term" value="F:methyltransferase activity"/>
    <property type="evidence" value="ECO:0007669"/>
    <property type="project" value="UniProtKB-KW"/>
</dbReference>
<evidence type="ECO:0000256" key="2">
    <source>
        <dbReference type="ARBA" id="ARBA00022679"/>
    </source>
</evidence>
<keyword evidence="5" id="KW-1185">Reference proteome</keyword>
<gene>
    <name evidence="4" type="ORF">JTE90_013408</name>
</gene>
<proteinExistence type="predicted"/>
<dbReference type="Proteomes" id="UP000827092">
    <property type="component" value="Unassembled WGS sequence"/>
</dbReference>
<dbReference type="AlphaFoldDB" id="A0AAV6TV31"/>
<sequence length="168" mass="18861">MNDPELYSRASPFQIRDASQVLGVYRKKMGGEVGDGTDTILDIGCGTGDVTSGILAPAIGRFEMLLGVDKSRDMVGYAQQHNSSDNIHYEVLDIAGDVEGFAADWGTFSRIFSFYCLHWVSDLKRALANVRRLLRPRGECMLVFVGQCPVFEMYARMAEMPKWKDYMK</sequence>
<dbReference type="Gene3D" id="3.40.50.150">
    <property type="entry name" value="Vaccinia Virus protein VP39"/>
    <property type="match status" value="1"/>
</dbReference>
<dbReference type="EMBL" id="JAFNEN010000982">
    <property type="protein sequence ID" value="KAG8175589.1"/>
    <property type="molecule type" value="Genomic_DNA"/>
</dbReference>
<dbReference type="GO" id="GO:0032259">
    <property type="term" value="P:methylation"/>
    <property type="evidence" value="ECO:0007669"/>
    <property type="project" value="UniProtKB-KW"/>
</dbReference>
<comment type="caution">
    <text evidence="4">The sequence shown here is derived from an EMBL/GenBank/DDBJ whole genome shotgun (WGS) entry which is preliminary data.</text>
</comment>
<dbReference type="InterPro" id="IPR041698">
    <property type="entry name" value="Methyltransf_25"/>
</dbReference>